<comment type="caution">
    <text evidence="1">The sequence shown here is derived from an EMBL/GenBank/DDBJ whole genome shotgun (WGS) entry which is preliminary data.</text>
</comment>
<keyword evidence="2" id="KW-1185">Reference proteome</keyword>
<name>A0A0J1FK74_9FIRM</name>
<sequence length="78" mass="9025">MSRKRTIPSKPRFAFAVRRAYEVLAEIGATTLPIDPFLISEYYPEIHIVSYTELKENTACADPFNFDRRNAQNAFLEI</sequence>
<dbReference type="STRING" id="476652.DEAC_c41910"/>
<gene>
    <name evidence="1" type="ORF">DEAC_c41910</name>
</gene>
<dbReference type="Proteomes" id="UP000036356">
    <property type="component" value="Unassembled WGS sequence"/>
</dbReference>
<dbReference type="EMBL" id="LDZY01000021">
    <property type="protein sequence ID" value="KLU63879.1"/>
    <property type="molecule type" value="Genomic_DNA"/>
</dbReference>
<evidence type="ECO:0000313" key="1">
    <source>
        <dbReference type="EMBL" id="KLU63879.1"/>
    </source>
</evidence>
<reference evidence="1 2" key="1">
    <citation type="submission" date="2015-06" db="EMBL/GenBank/DDBJ databases">
        <title>Draft genome of the moderately acidophilic sulfate reducer Candidatus Desulfosporosinus acididurans strain M1.</title>
        <authorList>
            <person name="Poehlein A."/>
            <person name="Petzsch P."/>
            <person name="Johnson B.D."/>
            <person name="Schloemann M."/>
            <person name="Daniel R."/>
            <person name="Muehling M."/>
        </authorList>
    </citation>
    <scope>NUCLEOTIDE SEQUENCE [LARGE SCALE GENOMIC DNA]</scope>
    <source>
        <strain evidence="1 2">M1</strain>
    </source>
</reference>
<evidence type="ECO:0000313" key="2">
    <source>
        <dbReference type="Proteomes" id="UP000036356"/>
    </source>
</evidence>
<organism evidence="1 2">
    <name type="scientific">Desulfosporosinus acididurans</name>
    <dbReference type="NCBI Taxonomy" id="476652"/>
    <lineage>
        <taxon>Bacteria</taxon>
        <taxon>Bacillati</taxon>
        <taxon>Bacillota</taxon>
        <taxon>Clostridia</taxon>
        <taxon>Eubacteriales</taxon>
        <taxon>Desulfitobacteriaceae</taxon>
        <taxon>Desulfosporosinus</taxon>
    </lineage>
</organism>
<protein>
    <submittedName>
        <fullName evidence="1">Uncharacterized protein</fullName>
    </submittedName>
</protein>
<accession>A0A0J1FK74</accession>
<dbReference type="AlphaFoldDB" id="A0A0J1FK74"/>
<proteinExistence type="predicted"/>